<dbReference type="GO" id="GO:0001002">
    <property type="term" value="F:RNA polymerase III type 1 promoter sequence-specific DNA binding"/>
    <property type="evidence" value="ECO:0007669"/>
    <property type="project" value="TreeGrafter"/>
</dbReference>
<dbReference type="PANTHER" id="PTHR13230:SF5">
    <property type="entry name" value="GENERAL TRANSCRIPTION FACTOR 3C POLYPEPTIDE 5"/>
    <property type="match status" value="1"/>
</dbReference>
<name>J9D420_EDHAE</name>
<dbReference type="OrthoDB" id="5598268at2759"/>
<dbReference type="GO" id="GO:0006384">
    <property type="term" value="P:transcription initiation at RNA polymerase III promoter"/>
    <property type="evidence" value="ECO:0007669"/>
    <property type="project" value="InterPro"/>
</dbReference>
<dbReference type="EMBL" id="AFBI03000079">
    <property type="protein sequence ID" value="EJW02294.1"/>
    <property type="molecule type" value="Genomic_DNA"/>
</dbReference>
<reference evidence="2 3" key="1">
    <citation type="submission" date="2011-08" db="EMBL/GenBank/DDBJ databases">
        <authorList>
            <person name="Liu Z.J."/>
            <person name="Shi F.L."/>
            <person name="Lu J.Q."/>
            <person name="Li M."/>
            <person name="Wang Z.L."/>
        </authorList>
    </citation>
    <scope>NUCLEOTIDE SEQUENCE [LARGE SCALE GENOMIC DNA]</scope>
    <source>
        <strain evidence="2 3">USNM 41457</strain>
    </source>
</reference>
<proteinExistence type="predicted"/>
<dbReference type="PANTHER" id="PTHR13230">
    <property type="entry name" value="GENERAL TRANSCRIPTION FACTOR IIIC, POLYPEPTIDE 5"/>
    <property type="match status" value="1"/>
</dbReference>
<comment type="caution">
    <text evidence="2">The sequence shown here is derived from an EMBL/GenBank/DDBJ whole genome shotgun (WGS) entry which is preliminary data.</text>
</comment>
<dbReference type="InParanoid" id="J9D420"/>
<protein>
    <recommendedName>
        <fullName evidence="1">Transcription factor IIIC subunit 5 HTH domain-containing protein</fullName>
    </recommendedName>
</protein>
<dbReference type="OMA" id="PWRRSWI"/>
<reference evidence="3" key="2">
    <citation type="submission" date="2015-07" db="EMBL/GenBank/DDBJ databases">
        <title>Contrasting host-pathogen interactions and genome evolution in two generalist and specialist microsporidian pathogens of mosquitoes.</title>
        <authorList>
            <consortium name="The Broad Institute Genomics Platform"/>
            <consortium name="The Broad Institute Genome Sequencing Center for Infectious Disease"/>
            <person name="Cuomo C.A."/>
            <person name="Sanscrainte N.D."/>
            <person name="Goldberg J.M."/>
            <person name="Heiman D."/>
            <person name="Young S."/>
            <person name="Zeng Q."/>
            <person name="Becnel J.J."/>
            <person name="Birren B.W."/>
        </authorList>
    </citation>
    <scope>NUCLEOTIDE SEQUENCE [LARGE SCALE GENOMIC DNA]</scope>
    <source>
        <strain evidence="3">USNM 41457</strain>
    </source>
</reference>
<gene>
    <name evidence="2" type="ORF">EDEG_03267</name>
</gene>
<dbReference type="Proteomes" id="UP000003163">
    <property type="component" value="Unassembled WGS sequence"/>
</dbReference>
<sequence length="342" mass="40578">MKLIYYLHTLEKDEEINLIDLNDKVKIRFKDTLDSPFVILEPKKKKNTFYILEINDDEKVKLLGKTNTLYQSKQPADFYVPVSTESTQYYEDLYSKLVDLSPDECINYFMQNNNILNIAPLYPPPEFTQYPISTVLPGIRKVPKNPEFPRIITLGKEIRKVPTEPCEESVTFLKERYSDVYNIVVQHYHDFFNTRPIFSNVDFKPELKKFNEKNDVNLSLTAFKMFITVVAYYVKSGPFLMCWIRFGTDLSKNSDNYRYQRLTKYRIPVRRDFIFMNKELEELIDSNKSKYVSDSFDETNGFFKNSLLQLIKDYYKKEDLESLICSKDEDSFSENECIDFLE</sequence>
<dbReference type="AlphaFoldDB" id="J9D420"/>
<accession>J9D420</accession>
<dbReference type="InterPro" id="IPR019136">
    <property type="entry name" value="TF_IIIC_su-5_HTH"/>
</dbReference>
<evidence type="ECO:0000313" key="3">
    <source>
        <dbReference type="Proteomes" id="UP000003163"/>
    </source>
</evidence>
<evidence type="ECO:0000313" key="2">
    <source>
        <dbReference type="EMBL" id="EJW02294.1"/>
    </source>
</evidence>
<dbReference type="STRING" id="1003232.J9D420"/>
<feature type="domain" description="Transcription factor IIIC subunit 5 HTH" evidence="1">
    <location>
        <begin position="155"/>
        <end position="262"/>
    </location>
</feature>
<evidence type="ECO:0000259" key="1">
    <source>
        <dbReference type="Pfam" id="PF09734"/>
    </source>
</evidence>
<keyword evidence="3" id="KW-1185">Reference proteome</keyword>
<dbReference type="GO" id="GO:0000127">
    <property type="term" value="C:transcription factor TFIIIC complex"/>
    <property type="evidence" value="ECO:0007669"/>
    <property type="project" value="InterPro"/>
</dbReference>
<dbReference type="InterPro" id="IPR040454">
    <property type="entry name" value="TF_IIIC_Tfc1/Sfc1"/>
</dbReference>
<dbReference type="GO" id="GO:0001003">
    <property type="term" value="F:RNA polymerase III type 2 promoter sequence-specific DNA binding"/>
    <property type="evidence" value="ECO:0007669"/>
    <property type="project" value="TreeGrafter"/>
</dbReference>
<dbReference type="VEuPathDB" id="MicrosporidiaDB:EDEG_03267"/>
<dbReference type="Pfam" id="PF09734">
    <property type="entry name" value="Tau95"/>
    <property type="match status" value="1"/>
</dbReference>
<organism evidence="2 3">
    <name type="scientific">Edhazardia aedis (strain USNM 41457)</name>
    <name type="common">Microsporidian parasite</name>
    <dbReference type="NCBI Taxonomy" id="1003232"/>
    <lineage>
        <taxon>Eukaryota</taxon>
        <taxon>Fungi</taxon>
        <taxon>Fungi incertae sedis</taxon>
        <taxon>Microsporidia</taxon>
        <taxon>Edhazardia</taxon>
    </lineage>
</organism>
<dbReference type="HOGENOM" id="CLU_824125_0_0_1"/>